<evidence type="ECO:0000256" key="2">
    <source>
        <dbReference type="ARBA" id="ARBA00008834"/>
    </source>
</evidence>
<evidence type="ECO:0000256" key="6">
    <source>
        <dbReference type="ARBA" id="ARBA00023295"/>
    </source>
</evidence>
<evidence type="ECO:0000256" key="1">
    <source>
        <dbReference type="ARBA" id="ARBA00004191"/>
    </source>
</evidence>
<organism evidence="11 12">
    <name type="scientific">Phaseolus angularis</name>
    <name type="common">Azuki bean</name>
    <name type="synonym">Vigna angularis</name>
    <dbReference type="NCBI Taxonomy" id="3914"/>
    <lineage>
        <taxon>Eukaryota</taxon>
        <taxon>Viridiplantae</taxon>
        <taxon>Streptophyta</taxon>
        <taxon>Embryophyta</taxon>
        <taxon>Tracheophyta</taxon>
        <taxon>Spermatophyta</taxon>
        <taxon>Magnoliopsida</taxon>
        <taxon>eudicotyledons</taxon>
        <taxon>Gunneridae</taxon>
        <taxon>Pentapetalae</taxon>
        <taxon>rosids</taxon>
        <taxon>fabids</taxon>
        <taxon>Fabales</taxon>
        <taxon>Fabaceae</taxon>
        <taxon>Papilionoideae</taxon>
        <taxon>50 kb inversion clade</taxon>
        <taxon>NPAAA clade</taxon>
        <taxon>indigoferoid/millettioid clade</taxon>
        <taxon>Phaseoleae</taxon>
        <taxon>Vigna</taxon>
    </lineage>
</organism>
<dbReference type="FunFam" id="2.160.20.10:FF:000012">
    <property type="entry name" value="Polygalacturonase At1g48100 family"/>
    <property type="match status" value="1"/>
</dbReference>
<feature type="compositionally biased region" description="Pro residues" evidence="10">
    <location>
        <begin position="55"/>
        <end position="75"/>
    </location>
</feature>
<keyword evidence="7" id="KW-0961">Cell wall biogenesis/degradation</keyword>
<comment type="subcellular location">
    <subcellularLocation>
        <location evidence="1">Secreted</location>
        <location evidence="1">Cell wall</location>
    </subcellularLocation>
</comment>
<comment type="similarity">
    <text evidence="2 9">Belongs to the glycosyl hydrolase 28 family.</text>
</comment>
<evidence type="ECO:0000256" key="7">
    <source>
        <dbReference type="ARBA" id="ARBA00023316"/>
    </source>
</evidence>
<dbReference type="InterPro" id="IPR011050">
    <property type="entry name" value="Pectin_lyase_fold/virulence"/>
</dbReference>
<name>A0A8T0KU13_PHAAN</name>
<evidence type="ECO:0000313" key="11">
    <source>
        <dbReference type="EMBL" id="KAG2402498.1"/>
    </source>
</evidence>
<keyword evidence="3" id="KW-0134">Cell wall</keyword>
<keyword evidence="4" id="KW-0964">Secreted</keyword>
<dbReference type="GO" id="GO:0005975">
    <property type="term" value="P:carbohydrate metabolic process"/>
    <property type="evidence" value="ECO:0007669"/>
    <property type="project" value="InterPro"/>
</dbReference>
<dbReference type="SMART" id="SM00710">
    <property type="entry name" value="PbH1"/>
    <property type="match status" value="5"/>
</dbReference>
<dbReference type="InterPro" id="IPR006626">
    <property type="entry name" value="PbH1"/>
</dbReference>
<accession>A0A8T0KU13</accession>
<evidence type="ECO:0000256" key="8">
    <source>
        <dbReference type="PROSITE-ProRule" id="PRU10052"/>
    </source>
</evidence>
<keyword evidence="6 9" id="KW-0326">Glycosidase</keyword>
<feature type="active site" evidence="8">
    <location>
        <position position="317"/>
    </location>
</feature>
<dbReference type="EMBL" id="JABFOF010000003">
    <property type="protein sequence ID" value="KAG2402498.1"/>
    <property type="molecule type" value="Genomic_DNA"/>
</dbReference>
<reference evidence="11 12" key="1">
    <citation type="submission" date="2020-05" db="EMBL/GenBank/DDBJ databases">
        <title>Vigna angularis (adzuki bean) Var. LongXiaoDou No. 4 denovo assembly.</title>
        <authorList>
            <person name="Xiang H."/>
        </authorList>
    </citation>
    <scope>NUCLEOTIDE SEQUENCE [LARGE SCALE GENOMIC DNA]</scope>
    <source>
        <tissue evidence="11">Leaf</tissue>
    </source>
</reference>
<dbReference type="PANTHER" id="PTHR31375">
    <property type="match status" value="1"/>
</dbReference>
<dbReference type="SUPFAM" id="SSF51126">
    <property type="entry name" value="Pectin lyase-like"/>
    <property type="match status" value="1"/>
</dbReference>
<dbReference type="AlphaFoldDB" id="A0A8T0KU13"/>
<dbReference type="InterPro" id="IPR000743">
    <property type="entry name" value="Glyco_hydro_28"/>
</dbReference>
<evidence type="ECO:0000313" key="12">
    <source>
        <dbReference type="Proteomes" id="UP000743370"/>
    </source>
</evidence>
<dbReference type="GO" id="GO:0004650">
    <property type="term" value="F:polygalacturonase activity"/>
    <property type="evidence" value="ECO:0007669"/>
    <property type="project" value="InterPro"/>
</dbReference>
<dbReference type="InterPro" id="IPR012334">
    <property type="entry name" value="Pectin_lyas_fold"/>
</dbReference>
<sequence>MGGLSSTQPASSYSFLLFSELSYADSTISKRRPMPMYHYHKKHKHSNYHNAPEISPSPSPFSGPSSPPDEAPCPSPSVDDNYRNTSNNLFDVRAFGAIGDGVTDATESFKMAWDTACQSESAVKVILVPQGLSFVIQSAIFTGPCKGGLVLKVDGTLMPPDGPDSWPKNTSKRQWLVFYRINGFSLEGSGLIDGRGEKWWDLPCKPHKGPHGTTSPGPCDSPVAIRFFMSSNLSVQGLKIKNSPQFHFRFDGCESVHVESIYITAPALSPNTDGIHIENTNDVKIYNSVISNGDDCVSIGAGCHDVDIKNMTCGPGHGISIGSLGNHNSRACVSNITVRDSVIKVSDNGVRIKTWQGGSGSVSGVTFNNIHMESVRNPIIIDQFYCLSKDCSNKTSAVFVSNISYTNIKGTYDIRHPPMHFACSDSVPCTNLTLSDVELLPAEGDIVLDPYCWSAYGISETLTIPPVSCLLEGLPQSISGNDVDHC</sequence>
<evidence type="ECO:0000256" key="9">
    <source>
        <dbReference type="RuleBase" id="RU361169"/>
    </source>
</evidence>
<feature type="region of interest" description="Disordered" evidence="10">
    <location>
        <begin position="47"/>
        <end position="82"/>
    </location>
</feature>
<gene>
    <name evidence="11" type="ORF">HKW66_Vig0236950</name>
</gene>
<keyword evidence="5 9" id="KW-0378">Hydrolase</keyword>
<proteinExistence type="inferred from homology"/>
<comment type="caution">
    <text evidence="11">The sequence shown here is derived from an EMBL/GenBank/DDBJ whole genome shotgun (WGS) entry which is preliminary data.</text>
</comment>
<evidence type="ECO:0000256" key="10">
    <source>
        <dbReference type="SAM" id="MobiDB-lite"/>
    </source>
</evidence>
<protein>
    <submittedName>
        <fullName evidence="11">Polygalacturonase protein</fullName>
    </submittedName>
</protein>
<evidence type="ECO:0000256" key="3">
    <source>
        <dbReference type="ARBA" id="ARBA00022512"/>
    </source>
</evidence>
<dbReference type="Gene3D" id="2.160.20.10">
    <property type="entry name" value="Single-stranded right-handed beta-helix, Pectin lyase-like"/>
    <property type="match status" value="1"/>
</dbReference>
<dbReference type="Proteomes" id="UP000743370">
    <property type="component" value="Unassembled WGS sequence"/>
</dbReference>
<dbReference type="Pfam" id="PF00295">
    <property type="entry name" value="Glyco_hydro_28"/>
    <property type="match status" value="1"/>
</dbReference>
<evidence type="ECO:0000256" key="5">
    <source>
        <dbReference type="ARBA" id="ARBA00022801"/>
    </source>
</evidence>
<dbReference type="GO" id="GO:0071555">
    <property type="term" value="P:cell wall organization"/>
    <property type="evidence" value="ECO:0007669"/>
    <property type="project" value="UniProtKB-KW"/>
</dbReference>
<dbReference type="PROSITE" id="PS00502">
    <property type="entry name" value="POLYGALACTURONASE"/>
    <property type="match status" value="1"/>
</dbReference>
<evidence type="ECO:0000256" key="4">
    <source>
        <dbReference type="ARBA" id="ARBA00022525"/>
    </source>
</evidence>